<dbReference type="Proteomes" id="UP000663193">
    <property type="component" value="Chromosome 20"/>
</dbReference>
<dbReference type="OrthoDB" id="341259at2759"/>
<keyword evidence="2" id="KW-0472">Membrane</keyword>
<feature type="transmembrane region" description="Helical" evidence="2">
    <location>
        <begin position="673"/>
        <end position="696"/>
    </location>
</feature>
<feature type="region of interest" description="Disordered" evidence="1">
    <location>
        <begin position="59"/>
        <end position="96"/>
    </location>
</feature>
<feature type="transmembrane region" description="Helical" evidence="2">
    <location>
        <begin position="615"/>
        <end position="643"/>
    </location>
</feature>
<dbReference type="VEuPathDB" id="FungiDB:JI435_118940"/>
<gene>
    <name evidence="3" type="ORF">JI435_118940</name>
</gene>
<evidence type="ECO:0000256" key="2">
    <source>
        <dbReference type="SAM" id="Phobius"/>
    </source>
</evidence>
<organism evidence="3 4">
    <name type="scientific">Phaeosphaeria nodorum (strain SN15 / ATCC MYA-4574 / FGSC 10173)</name>
    <name type="common">Glume blotch fungus</name>
    <name type="synonym">Parastagonospora nodorum</name>
    <dbReference type="NCBI Taxonomy" id="321614"/>
    <lineage>
        <taxon>Eukaryota</taxon>
        <taxon>Fungi</taxon>
        <taxon>Dikarya</taxon>
        <taxon>Ascomycota</taxon>
        <taxon>Pezizomycotina</taxon>
        <taxon>Dothideomycetes</taxon>
        <taxon>Pleosporomycetidae</taxon>
        <taxon>Pleosporales</taxon>
        <taxon>Pleosporineae</taxon>
        <taxon>Phaeosphaeriaceae</taxon>
        <taxon>Parastagonospora</taxon>
    </lineage>
</organism>
<dbReference type="AlphaFoldDB" id="A0A7U2IB24"/>
<feature type="compositionally biased region" description="Polar residues" evidence="1">
    <location>
        <begin position="59"/>
        <end position="70"/>
    </location>
</feature>
<sequence>MYDGISTASSSEERVDSALVELKAKIGVNNGIPTYADISSFITSFDGFFREKLTVARDLQQSSDPGSMSKPTRRGQGRRRPKDPRARSKQTQQDEDYLHHIGPLNTLFMSTIDSMDKGLSIILRGLNSHLNSTDLALLVNGNPPVGKNLVDQAVDRTLVKTLAALLDLGADPSCLLVIKRSNVELRPKQLWRYRAFSQGQRISELVDLRATLIDSERLPISANTLFGDTRSGDQKIVAENIAKEDWTRYITATTAVIRVSSTNGLVIGAIVDAALPQFSKSFEESFHLSKLEPGNLNLTFREVGFWEHGTEANDGTEAVASTNAKDLDLTVVVFPCLQLVDHSEFEWDRGSYKELRRSLSTKIEGSNAAGCKVHTARTLDEAYYPGLSEAALRERNDDQVVSEPRQTRKKVKGFPILIVPQLWLWKLDNTIISAYEYEEDAVHTNELEVEKDKYLQMGIFMANRVKQFGHDRYFRSFESRSTLDVFEQRVVSVLTDVMTYTKETMRKDIKYKTEVDLLYRLSDCRSELAMIQHILAQQKDIMQKLLKKRDESQYRSEATFSHSWADVQRALKSLDEYQTRTEKIDGDAERIEKTCQDLLNLKRTFASVEDSHAGVLISTAAIGFAVVTIFFTPLAFLTALFALNMNSFDRLRVGNSGGDSTSKKDLAYHGGKMAGIFVGTEFLTFLITGVLVVLSLKRFDIMFGGRAEDGKEETPMARWKKDSMVKFKRRLLGEEPNIKTTELDKTGKTKEVRGKGVHVEPSETAKRYTPALATTKPNEGSSR</sequence>
<feature type="compositionally biased region" description="Basic and acidic residues" evidence="1">
    <location>
        <begin position="738"/>
        <end position="766"/>
    </location>
</feature>
<dbReference type="EMBL" id="CP069042">
    <property type="protein sequence ID" value="QRD06528.1"/>
    <property type="molecule type" value="Genomic_DNA"/>
</dbReference>
<name>A0A7U2IB24_PHANO</name>
<keyword evidence="2" id="KW-1133">Transmembrane helix</keyword>
<evidence type="ECO:0000256" key="1">
    <source>
        <dbReference type="SAM" id="MobiDB-lite"/>
    </source>
</evidence>
<evidence type="ECO:0000313" key="4">
    <source>
        <dbReference type="Proteomes" id="UP000663193"/>
    </source>
</evidence>
<keyword evidence="4" id="KW-1185">Reference proteome</keyword>
<reference evidence="4" key="1">
    <citation type="journal article" date="2021" name="BMC Genomics">
        <title>Chromosome-level genome assembly and manually-curated proteome of model necrotroph Parastagonospora nodorum Sn15 reveals a genome-wide trove of candidate effector homologs, and redundancy of virulence-related functions within an accessory chromosome.</title>
        <authorList>
            <person name="Bertazzoni S."/>
            <person name="Jones D.A.B."/>
            <person name="Phan H.T."/>
            <person name="Tan K.-C."/>
            <person name="Hane J.K."/>
        </authorList>
    </citation>
    <scope>NUCLEOTIDE SEQUENCE [LARGE SCALE GENOMIC DNA]</scope>
    <source>
        <strain evidence="4">SN15 / ATCC MYA-4574 / FGSC 10173)</strain>
    </source>
</reference>
<proteinExistence type="predicted"/>
<feature type="compositionally biased region" description="Basic residues" evidence="1">
    <location>
        <begin position="71"/>
        <end position="82"/>
    </location>
</feature>
<dbReference type="InterPro" id="IPR050829">
    <property type="entry name" value="CorA_MIT"/>
</dbReference>
<dbReference type="PANTHER" id="PTHR47685">
    <property type="entry name" value="MAGNESIUM TRANSPORT PROTEIN CORA"/>
    <property type="match status" value="1"/>
</dbReference>
<accession>A0A7U2IB24</accession>
<evidence type="ECO:0000313" key="3">
    <source>
        <dbReference type="EMBL" id="QRD06528.1"/>
    </source>
</evidence>
<keyword evidence="2" id="KW-0812">Transmembrane</keyword>
<feature type="region of interest" description="Disordered" evidence="1">
    <location>
        <begin position="738"/>
        <end position="783"/>
    </location>
</feature>
<protein>
    <recommendedName>
        <fullName evidence="5">Ankyrin repeat protein</fullName>
    </recommendedName>
</protein>
<dbReference type="PANTHER" id="PTHR47685:SF1">
    <property type="entry name" value="MAGNESIUM TRANSPORT PROTEIN CORA"/>
    <property type="match status" value="1"/>
</dbReference>
<evidence type="ECO:0008006" key="5">
    <source>
        <dbReference type="Google" id="ProtNLM"/>
    </source>
</evidence>